<protein>
    <submittedName>
        <fullName evidence="1">Uncharacterized protein</fullName>
    </submittedName>
</protein>
<proteinExistence type="predicted"/>
<dbReference type="OrthoDB" id="10053513at2759"/>
<feature type="non-terminal residue" evidence="1">
    <location>
        <position position="1"/>
    </location>
</feature>
<dbReference type="AlphaFoldDB" id="A0A8S2ZNB7"/>
<organism evidence="1 2">
    <name type="scientific">Didymodactylos carnosus</name>
    <dbReference type="NCBI Taxonomy" id="1234261"/>
    <lineage>
        <taxon>Eukaryota</taxon>
        <taxon>Metazoa</taxon>
        <taxon>Spiralia</taxon>
        <taxon>Gnathifera</taxon>
        <taxon>Rotifera</taxon>
        <taxon>Eurotatoria</taxon>
        <taxon>Bdelloidea</taxon>
        <taxon>Philodinida</taxon>
        <taxon>Philodinidae</taxon>
        <taxon>Didymodactylos</taxon>
    </lineage>
</organism>
<reference evidence="1" key="1">
    <citation type="submission" date="2021-02" db="EMBL/GenBank/DDBJ databases">
        <authorList>
            <person name="Nowell W R."/>
        </authorList>
    </citation>
    <scope>NUCLEOTIDE SEQUENCE</scope>
</reference>
<accession>A0A8S2ZNB7</accession>
<gene>
    <name evidence="1" type="ORF">SRO942_LOCUS50195</name>
</gene>
<evidence type="ECO:0000313" key="1">
    <source>
        <dbReference type="EMBL" id="CAF4643372.1"/>
    </source>
</evidence>
<name>A0A8S2ZNB7_9BILA</name>
<evidence type="ECO:0000313" key="2">
    <source>
        <dbReference type="Proteomes" id="UP000681722"/>
    </source>
</evidence>
<sequence length="82" mass="9342">ETVPIREGSKKIRVFPLTTSKKKPLLRTNQTYDTIMKIYDNLPVEDQLKGHAGHCVLRPLKYFDVGTSFLSDSLHNVCHGLM</sequence>
<dbReference type="Proteomes" id="UP000681722">
    <property type="component" value="Unassembled WGS sequence"/>
</dbReference>
<feature type="non-terminal residue" evidence="1">
    <location>
        <position position="82"/>
    </location>
</feature>
<comment type="caution">
    <text evidence="1">The sequence shown here is derived from an EMBL/GenBank/DDBJ whole genome shotgun (WGS) entry which is preliminary data.</text>
</comment>
<dbReference type="EMBL" id="CAJOBC010140286">
    <property type="protein sequence ID" value="CAF4643372.1"/>
    <property type="molecule type" value="Genomic_DNA"/>
</dbReference>